<evidence type="ECO:0000313" key="1">
    <source>
        <dbReference type="EMBL" id="RNA33194.1"/>
    </source>
</evidence>
<dbReference type="EMBL" id="REGN01001670">
    <property type="protein sequence ID" value="RNA33194.1"/>
    <property type="molecule type" value="Genomic_DNA"/>
</dbReference>
<proteinExistence type="predicted"/>
<gene>
    <name evidence="1" type="ORF">BpHYR1_019982</name>
</gene>
<comment type="caution">
    <text evidence="1">The sequence shown here is derived from an EMBL/GenBank/DDBJ whole genome shotgun (WGS) entry which is preliminary data.</text>
</comment>
<name>A0A3M7SBK3_BRAPC</name>
<dbReference type="Proteomes" id="UP000276133">
    <property type="component" value="Unassembled WGS sequence"/>
</dbReference>
<protein>
    <submittedName>
        <fullName evidence="1">Uncharacterized protein</fullName>
    </submittedName>
</protein>
<reference evidence="1 2" key="1">
    <citation type="journal article" date="2018" name="Sci. Rep.">
        <title>Genomic signatures of local adaptation to the degree of environmental predictability in rotifers.</title>
        <authorList>
            <person name="Franch-Gras L."/>
            <person name="Hahn C."/>
            <person name="Garcia-Roger E.M."/>
            <person name="Carmona M.J."/>
            <person name="Serra M."/>
            <person name="Gomez A."/>
        </authorList>
    </citation>
    <scope>NUCLEOTIDE SEQUENCE [LARGE SCALE GENOMIC DNA]</scope>
    <source>
        <strain evidence="1">HYR1</strain>
    </source>
</reference>
<accession>A0A3M7SBK3</accession>
<organism evidence="1 2">
    <name type="scientific">Brachionus plicatilis</name>
    <name type="common">Marine rotifer</name>
    <name type="synonym">Brachionus muelleri</name>
    <dbReference type="NCBI Taxonomy" id="10195"/>
    <lineage>
        <taxon>Eukaryota</taxon>
        <taxon>Metazoa</taxon>
        <taxon>Spiralia</taxon>
        <taxon>Gnathifera</taxon>
        <taxon>Rotifera</taxon>
        <taxon>Eurotatoria</taxon>
        <taxon>Monogononta</taxon>
        <taxon>Pseudotrocha</taxon>
        <taxon>Ploima</taxon>
        <taxon>Brachionidae</taxon>
        <taxon>Brachionus</taxon>
    </lineage>
</organism>
<evidence type="ECO:0000313" key="2">
    <source>
        <dbReference type="Proteomes" id="UP000276133"/>
    </source>
</evidence>
<dbReference type="AlphaFoldDB" id="A0A3M7SBK3"/>
<keyword evidence="2" id="KW-1185">Reference proteome</keyword>
<sequence length="91" mass="10691">MFCIRFDLVSHRSHILSIQKNNERRIFILENHNIKMGYIYKFQVQDIGPDEVGIDKYFTASVASAGIFDLFISQKFDKLASSFLFCQIQFF</sequence>